<protein>
    <submittedName>
        <fullName evidence="3">ABC transporter substrate-binding protein</fullName>
    </submittedName>
</protein>
<dbReference type="Pfam" id="PF01497">
    <property type="entry name" value="Peripla_BP_2"/>
    <property type="match status" value="1"/>
</dbReference>
<evidence type="ECO:0000259" key="2">
    <source>
        <dbReference type="PROSITE" id="PS50983"/>
    </source>
</evidence>
<dbReference type="Proteomes" id="UP000755667">
    <property type="component" value="Unassembled WGS sequence"/>
</dbReference>
<evidence type="ECO:0000313" key="3">
    <source>
        <dbReference type="EMBL" id="MBM2414949.1"/>
    </source>
</evidence>
<dbReference type="SUPFAM" id="SSF53807">
    <property type="entry name" value="Helical backbone' metal receptor"/>
    <property type="match status" value="1"/>
</dbReference>
<dbReference type="GeneID" id="62642712"/>
<accession>A0A9Q2PEI6</accession>
<dbReference type="Gene3D" id="3.40.50.1980">
    <property type="entry name" value="Nitrogenase molybdenum iron protein domain"/>
    <property type="match status" value="2"/>
</dbReference>
<feature type="chain" id="PRO_5040127075" evidence="1">
    <location>
        <begin position="21"/>
        <end position="273"/>
    </location>
</feature>
<evidence type="ECO:0000313" key="4">
    <source>
        <dbReference type="EMBL" id="MBM2419620.1"/>
    </source>
</evidence>
<feature type="domain" description="Fe/B12 periplasmic-binding" evidence="2">
    <location>
        <begin position="25"/>
        <end position="273"/>
    </location>
</feature>
<dbReference type="InterPro" id="IPR002491">
    <property type="entry name" value="ABC_transptr_periplasmic_BD"/>
</dbReference>
<comment type="caution">
    <text evidence="3">The sequence shown here is derived from an EMBL/GenBank/DDBJ whole genome shotgun (WGS) entry which is preliminary data.</text>
</comment>
<dbReference type="PROSITE" id="PS50983">
    <property type="entry name" value="FE_B12_PBP"/>
    <property type="match status" value="1"/>
</dbReference>
<dbReference type="PANTHER" id="PTHR30535:SF34">
    <property type="entry name" value="MOLYBDATE-BINDING PROTEIN MOLA"/>
    <property type="match status" value="1"/>
</dbReference>
<proteinExistence type="predicted"/>
<organism evidence="3 5">
    <name type="scientific">Marivita cryptomonadis</name>
    <dbReference type="NCBI Taxonomy" id="505252"/>
    <lineage>
        <taxon>Bacteria</taxon>
        <taxon>Pseudomonadati</taxon>
        <taxon>Pseudomonadota</taxon>
        <taxon>Alphaproteobacteria</taxon>
        <taxon>Rhodobacterales</taxon>
        <taxon>Roseobacteraceae</taxon>
        <taxon>Marivita</taxon>
    </lineage>
</organism>
<feature type="signal peptide" evidence="1">
    <location>
        <begin position="1"/>
        <end position="20"/>
    </location>
</feature>
<dbReference type="Proteomes" id="UP000809440">
    <property type="component" value="Unassembled WGS sequence"/>
</dbReference>
<dbReference type="InterPro" id="IPR050902">
    <property type="entry name" value="ABC_Transporter_SBP"/>
</dbReference>
<dbReference type="AlphaFoldDB" id="A0A9Q2PEI6"/>
<reference evidence="3 6" key="1">
    <citation type="submission" date="2021-01" db="EMBL/GenBank/DDBJ databases">
        <title>Diatom-associated Roseobacters Show Island Model of Population Structure.</title>
        <authorList>
            <person name="Qu L."/>
            <person name="Feng X."/>
            <person name="Chen Y."/>
            <person name="Li L."/>
            <person name="Wang X."/>
            <person name="Hu Z."/>
            <person name="Wang H."/>
            <person name="Luo H."/>
        </authorList>
    </citation>
    <scope>NUCLEOTIDE SEQUENCE</scope>
    <source>
        <strain evidence="4 6">CC28-63</strain>
        <strain evidence="3">CC28-69</strain>
    </source>
</reference>
<sequence>MMRRLMALLSFALVPLGAIASDLPRVVSVNVCTDQLVMLLADPDQILSLSDLSDDPRNSVMAERAAQFAKNNTQAETIALLNPDIVVAGEYSDPAMLALLRSIDIEVEQFAITLSLRDIPGDIRRMGKVLGQADRGEEMALDLEQDLAALPEALGDQPVAAFFLPNGFSLGAGTLSHDILTAAGVRNLSDELGLVGNGTLTLEQVILNQPDALIRSQPFSGFSLSEEMLTHPALEGLPALKTSVDWVCGTPFVMNAIASVREQASALTRSAND</sequence>
<dbReference type="EMBL" id="JAFBXF010000022">
    <property type="protein sequence ID" value="MBM2419620.1"/>
    <property type="molecule type" value="Genomic_DNA"/>
</dbReference>
<dbReference type="PANTHER" id="PTHR30535">
    <property type="entry name" value="VITAMIN B12-BINDING PROTEIN"/>
    <property type="match status" value="1"/>
</dbReference>
<dbReference type="EMBL" id="JAFBXE010000022">
    <property type="protein sequence ID" value="MBM2414949.1"/>
    <property type="molecule type" value="Genomic_DNA"/>
</dbReference>
<evidence type="ECO:0000313" key="5">
    <source>
        <dbReference type="Proteomes" id="UP000755667"/>
    </source>
</evidence>
<keyword evidence="6" id="KW-1185">Reference proteome</keyword>
<dbReference type="RefSeq" id="WP_085632525.1">
    <property type="nucleotide sequence ID" value="NZ_JAFBWU010000022.1"/>
</dbReference>
<name>A0A9Q2PEI6_9RHOB</name>
<evidence type="ECO:0000256" key="1">
    <source>
        <dbReference type="SAM" id="SignalP"/>
    </source>
</evidence>
<evidence type="ECO:0000313" key="6">
    <source>
        <dbReference type="Proteomes" id="UP000809440"/>
    </source>
</evidence>
<keyword evidence="1" id="KW-0732">Signal</keyword>
<gene>
    <name evidence="3" type="ORF">JQX41_21805</name>
    <name evidence="4" type="ORF">JQX48_21825</name>
</gene>
<dbReference type="OrthoDB" id="1632039at2"/>